<dbReference type="PANTHER" id="PTHR47939:SF13">
    <property type="entry name" value="OS03G0201400 PROTEIN"/>
    <property type="match status" value="1"/>
</dbReference>
<evidence type="ECO:0000313" key="5">
    <source>
        <dbReference type="Proteomes" id="UP000636800"/>
    </source>
</evidence>
<comment type="caution">
    <text evidence="4">The sequence shown here is derived from an EMBL/GenBank/DDBJ whole genome shotgun (WGS) entry which is preliminary data.</text>
</comment>
<comment type="similarity">
    <text evidence="1">Belongs to the PPR family. P subfamily.</text>
</comment>
<dbReference type="InterPro" id="IPR050667">
    <property type="entry name" value="PPR-containing_protein"/>
</dbReference>
<dbReference type="NCBIfam" id="TIGR00756">
    <property type="entry name" value="PPR"/>
    <property type="match status" value="10"/>
</dbReference>
<reference evidence="4 5" key="1">
    <citation type="journal article" date="2020" name="Nat. Food">
        <title>A phased Vanilla planifolia genome enables genetic improvement of flavour and production.</title>
        <authorList>
            <person name="Hasing T."/>
            <person name="Tang H."/>
            <person name="Brym M."/>
            <person name="Khazi F."/>
            <person name="Huang T."/>
            <person name="Chambers A.H."/>
        </authorList>
    </citation>
    <scope>NUCLEOTIDE SEQUENCE [LARGE SCALE GENOMIC DNA]</scope>
    <source>
        <tissue evidence="4">Leaf</tissue>
    </source>
</reference>
<evidence type="ECO:0000256" key="2">
    <source>
        <dbReference type="ARBA" id="ARBA00022737"/>
    </source>
</evidence>
<dbReference type="InterPro" id="IPR011990">
    <property type="entry name" value="TPR-like_helical_dom_sf"/>
</dbReference>
<dbReference type="Pfam" id="PF01535">
    <property type="entry name" value="PPR"/>
    <property type="match status" value="3"/>
</dbReference>
<feature type="repeat" description="PPR" evidence="3">
    <location>
        <begin position="339"/>
        <end position="373"/>
    </location>
</feature>
<dbReference type="PROSITE" id="PS51375">
    <property type="entry name" value="PPR"/>
    <property type="match status" value="9"/>
</dbReference>
<proteinExistence type="inferred from homology"/>
<evidence type="ECO:0000256" key="3">
    <source>
        <dbReference type="PROSITE-ProRule" id="PRU00708"/>
    </source>
</evidence>
<dbReference type="Pfam" id="PF12854">
    <property type="entry name" value="PPR_1"/>
    <property type="match status" value="1"/>
</dbReference>
<keyword evidence="5" id="KW-1185">Reference proteome</keyword>
<dbReference type="OrthoDB" id="67716at2759"/>
<feature type="repeat" description="PPR" evidence="3">
    <location>
        <begin position="547"/>
        <end position="581"/>
    </location>
</feature>
<feature type="repeat" description="PPR" evidence="3">
    <location>
        <begin position="304"/>
        <end position="338"/>
    </location>
</feature>
<feature type="repeat" description="PPR" evidence="3">
    <location>
        <begin position="199"/>
        <end position="233"/>
    </location>
</feature>
<name>A0A835QSG7_VANPL</name>
<feature type="repeat" description="PPR" evidence="3">
    <location>
        <begin position="269"/>
        <end position="303"/>
    </location>
</feature>
<dbReference type="InterPro" id="IPR002885">
    <property type="entry name" value="PPR_rpt"/>
</dbReference>
<dbReference type="Gene3D" id="1.25.40.10">
    <property type="entry name" value="Tetratricopeptide repeat domain"/>
    <property type="match status" value="5"/>
</dbReference>
<dbReference type="Pfam" id="PF13041">
    <property type="entry name" value="PPR_2"/>
    <property type="match status" value="5"/>
</dbReference>
<keyword evidence="2" id="KW-0677">Repeat</keyword>
<feature type="repeat" description="PPR" evidence="3">
    <location>
        <begin position="477"/>
        <end position="511"/>
    </location>
</feature>
<protein>
    <recommendedName>
        <fullName evidence="6">Pentatricopeptide repeat-containing protein</fullName>
    </recommendedName>
</protein>
<dbReference type="PANTHER" id="PTHR47939">
    <property type="entry name" value="MEMBRANE-ASSOCIATED SALT-INDUCIBLE PROTEIN-LIKE"/>
    <property type="match status" value="1"/>
</dbReference>
<evidence type="ECO:0000313" key="4">
    <source>
        <dbReference type="EMBL" id="KAG0473022.1"/>
    </source>
</evidence>
<feature type="repeat" description="PPR" evidence="3">
    <location>
        <begin position="582"/>
        <end position="616"/>
    </location>
</feature>
<feature type="repeat" description="PPR" evidence="3">
    <location>
        <begin position="686"/>
        <end position="720"/>
    </location>
</feature>
<organism evidence="4 5">
    <name type="scientific">Vanilla planifolia</name>
    <name type="common">Vanilla</name>
    <dbReference type="NCBI Taxonomy" id="51239"/>
    <lineage>
        <taxon>Eukaryota</taxon>
        <taxon>Viridiplantae</taxon>
        <taxon>Streptophyta</taxon>
        <taxon>Embryophyta</taxon>
        <taxon>Tracheophyta</taxon>
        <taxon>Spermatophyta</taxon>
        <taxon>Magnoliopsida</taxon>
        <taxon>Liliopsida</taxon>
        <taxon>Asparagales</taxon>
        <taxon>Orchidaceae</taxon>
        <taxon>Vanilloideae</taxon>
        <taxon>Vanilleae</taxon>
        <taxon>Vanilla</taxon>
    </lineage>
</organism>
<dbReference type="EMBL" id="JADCNL010000007">
    <property type="protein sequence ID" value="KAG0473022.1"/>
    <property type="molecule type" value="Genomic_DNA"/>
</dbReference>
<evidence type="ECO:0008006" key="6">
    <source>
        <dbReference type="Google" id="ProtNLM"/>
    </source>
</evidence>
<dbReference type="Proteomes" id="UP000636800">
    <property type="component" value="Chromosome 7"/>
</dbReference>
<dbReference type="AlphaFoldDB" id="A0A835QSG7"/>
<gene>
    <name evidence="4" type="ORF">HPP92_014879</name>
</gene>
<sequence length="873" mass="97197">MIFPTFRRAAGNPSSSSIATAAVSAALGDPILEQFLPPREHPPPQLKAKLRFELLRHLAVGLKTDSLCSSSVTSFLSGCRAGPLADFLRSLRHPIPGLAFVFLAFPNFSLAEFQCFCDAVFLVYSDTKLKTLAQDLLVGVLQRLDHDSGAILLRWAKLHSLHSRYHALHLVLRAFLGAGMVPEALEALSKIRRDGKTPSLSVHAILFRILFRMGDSRNAWKLFRDMILRGPPPSTKIFNAMILGSCLKGLAAAGEALIWVMTKYNLGPDACSFNIVMKAHCFIGGADNAFKLFDKMIETGYMPSIVTYNILINALCRQGRMEEAREWFDHLGEVGIVANTITYNVLLDGYVKAGQIDVANSTYEEMIKKGMAPDSYTFNILVSGHCKFRRDKEQLVQCLFRDALSEDACNHILLSNFCWSGQLEFARSMLINDFGCSFVPTVTDFNSIIACYGKEGMEEDAIHTYKIMLSEFGIAPSSFTWQSLLLGLCRGGRLNEAEEILCEMIEKGFNVGVSALTIFIDGCFRFGEVAKAVSCWNYMEKKGISLDVVGFSAYINGLCRANCVEKAFEVFWKMHSGGLVPNNFIYNSLISGLFRIGDIKEALKLEAEMKFNGLTPDIFTTNIVINGFCEARCLESADEKFKHMGWNGMQPDIVTYNTLIASCYKAFDIERAERYFKIMSFNCKPDVFTYNIRIHGLFSNYKVTEAIKTIDKLLSEDFTPNSVTHNTVMNAICVDDLGRAMILAAKLIKMALVPNVVTVNLLLSHFCKQGLVESALMWGEKFKKVYNFDNVTLHILDKASVLKQTSFKSSSNVESGKDLFLEFLMHITFELLCNSSDSSKHKPLAIKGLVGNGLQKIGLGMKGSHETCFVTKL</sequence>
<evidence type="ECO:0000256" key="1">
    <source>
        <dbReference type="ARBA" id="ARBA00007626"/>
    </source>
</evidence>
<feature type="repeat" description="PPR" evidence="3">
    <location>
        <begin position="617"/>
        <end position="651"/>
    </location>
</feature>
<dbReference type="SUPFAM" id="SSF81901">
    <property type="entry name" value="HCP-like"/>
    <property type="match status" value="1"/>
</dbReference>
<accession>A0A835QSG7</accession>